<dbReference type="EMBL" id="JAGYWB010000001">
    <property type="protein sequence ID" value="KAI0530610.1"/>
    <property type="molecule type" value="Genomic_DNA"/>
</dbReference>
<evidence type="ECO:0000313" key="2">
    <source>
        <dbReference type="Proteomes" id="UP000829196"/>
    </source>
</evidence>
<accession>A0A8T3CDW8</accession>
<comment type="caution">
    <text evidence="1">The sequence shown here is derived from an EMBL/GenBank/DDBJ whole genome shotgun (WGS) entry which is preliminary data.</text>
</comment>
<name>A0A8T3CDW8_DENNO</name>
<evidence type="ECO:0000313" key="1">
    <source>
        <dbReference type="EMBL" id="KAI0530610.1"/>
    </source>
</evidence>
<proteinExistence type="predicted"/>
<dbReference type="Proteomes" id="UP000829196">
    <property type="component" value="Unassembled WGS sequence"/>
</dbReference>
<protein>
    <submittedName>
        <fullName evidence="1">Uncharacterized protein</fullName>
    </submittedName>
</protein>
<keyword evidence="2" id="KW-1185">Reference proteome</keyword>
<dbReference type="AlphaFoldDB" id="A0A8T3CDW8"/>
<gene>
    <name evidence="1" type="ORF">KFK09_000155</name>
</gene>
<sequence length="58" mass="6699">MWDFPFLFRSAVSIWSGRRLVVLFFSSFPYSLFRSGQVNVGFSFPSSILPFRSGQADR</sequence>
<reference evidence="1" key="1">
    <citation type="journal article" date="2022" name="Front. Genet.">
        <title>Chromosome-Scale Assembly of the Dendrobium nobile Genome Provides Insights Into the Molecular Mechanism of the Biosynthesis of the Medicinal Active Ingredient of Dendrobium.</title>
        <authorList>
            <person name="Xu Q."/>
            <person name="Niu S.-C."/>
            <person name="Li K.-L."/>
            <person name="Zheng P.-J."/>
            <person name="Zhang X.-J."/>
            <person name="Jia Y."/>
            <person name="Liu Y."/>
            <person name="Niu Y.-X."/>
            <person name="Yu L.-H."/>
            <person name="Chen D.-F."/>
            <person name="Zhang G.-Q."/>
        </authorList>
    </citation>
    <scope>NUCLEOTIDE SEQUENCE</scope>
    <source>
        <tissue evidence="1">Leaf</tissue>
    </source>
</reference>
<organism evidence="1 2">
    <name type="scientific">Dendrobium nobile</name>
    <name type="common">Orchid</name>
    <dbReference type="NCBI Taxonomy" id="94219"/>
    <lineage>
        <taxon>Eukaryota</taxon>
        <taxon>Viridiplantae</taxon>
        <taxon>Streptophyta</taxon>
        <taxon>Embryophyta</taxon>
        <taxon>Tracheophyta</taxon>
        <taxon>Spermatophyta</taxon>
        <taxon>Magnoliopsida</taxon>
        <taxon>Liliopsida</taxon>
        <taxon>Asparagales</taxon>
        <taxon>Orchidaceae</taxon>
        <taxon>Epidendroideae</taxon>
        <taxon>Malaxideae</taxon>
        <taxon>Dendrobiinae</taxon>
        <taxon>Dendrobium</taxon>
    </lineage>
</organism>